<keyword evidence="6" id="KW-0217">Developmental protein</keyword>
<evidence type="ECO:0000256" key="7">
    <source>
        <dbReference type="SAM" id="Phobius"/>
    </source>
</evidence>
<keyword evidence="5" id="KW-1015">Disulfide bond</keyword>
<dbReference type="AlphaFoldDB" id="A0A8J5HS45"/>
<accession>A0A8J5HS45</accession>
<dbReference type="Proteomes" id="UP000734854">
    <property type="component" value="Unassembled WGS sequence"/>
</dbReference>
<dbReference type="Pfam" id="PF17181">
    <property type="entry name" value="EPF"/>
    <property type="match status" value="1"/>
</dbReference>
<evidence type="ECO:0000313" key="9">
    <source>
        <dbReference type="Proteomes" id="UP000734854"/>
    </source>
</evidence>
<dbReference type="OrthoDB" id="1937916at2759"/>
<reference evidence="8 9" key="1">
    <citation type="submission" date="2020-08" db="EMBL/GenBank/DDBJ databases">
        <title>Plant Genome Project.</title>
        <authorList>
            <person name="Zhang R.-G."/>
        </authorList>
    </citation>
    <scope>NUCLEOTIDE SEQUENCE [LARGE SCALE GENOMIC DNA]</scope>
    <source>
        <tissue evidence="8">Rhizome</tissue>
    </source>
</reference>
<comment type="similarity">
    <text evidence="2 6">Belongs to the plant cysteine rich small secretory peptide family. Epidermal patterning factor subfamily.</text>
</comment>
<comment type="function">
    <text evidence="6">Controls stomatal patterning.</text>
</comment>
<comment type="caution">
    <text evidence="8">The sequence shown here is derived from an EMBL/GenBank/DDBJ whole genome shotgun (WGS) entry which is preliminary data.</text>
</comment>
<name>A0A8J5HS45_ZINOF</name>
<dbReference type="GO" id="GO:0010052">
    <property type="term" value="P:guard cell differentiation"/>
    <property type="evidence" value="ECO:0007669"/>
    <property type="project" value="UniProtKB-UniRule"/>
</dbReference>
<dbReference type="PANTHER" id="PTHR33109:SF4">
    <property type="entry name" value="EPIDERMAL PATTERNING FACTOR-LIKE PROTEIN 6"/>
    <property type="match status" value="1"/>
</dbReference>
<keyword evidence="9" id="KW-1185">Reference proteome</keyword>
<keyword evidence="7" id="KW-0472">Membrane</keyword>
<keyword evidence="7" id="KW-0812">Transmembrane</keyword>
<comment type="subcellular location">
    <subcellularLocation>
        <location evidence="1 6">Secreted</location>
    </subcellularLocation>
</comment>
<keyword evidence="3 6" id="KW-0964">Secreted</keyword>
<evidence type="ECO:0000256" key="4">
    <source>
        <dbReference type="ARBA" id="ARBA00022729"/>
    </source>
</evidence>
<evidence type="ECO:0000256" key="3">
    <source>
        <dbReference type="ARBA" id="ARBA00022525"/>
    </source>
</evidence>
<dbReference type="PANTHER" id="PTHR33109">
    <property type="entry name" value="EPIDERMAL PATTERNING FACTOR-LIKE PROTEIN 4"/>
    <property type="match status" value="1"/>
</dbReference>
<organism evidence="8 9">
    <name type="scientific">Zingiber officinale</name>
    <name type="common">Ginger</name>
    <name type="synonym">Amomum zingiber</name>
    <dbReference type="NCBI Taxonomy" id="94328"/>
    <lineage>
        <taxon>Eukaryota</taxon>
        <taxon>Viridiplantae</taxon>
        <taxon>Streptophyta</taxon>
        <taxon>Embryophyta</taxon>
        <taxon>Tracheophyta</taxon>
        <taxon>Spermatophyta</taxon>
        <taxon>Magnoliopsida</taxon>
        <taxon>Liliopsida</taxon>
        <taxon>Zingiberales</taxon>
        <taxon>Zingiberaceae</taxon>
        <taxon>Zingiber</taxon>
    </lineage>
</organism>
<dbReference type="EMBL" id="JACMSC010000004">
    <property type="protein sequence ID" value="KAG6526059.1"/>
    <property type="molecule type" value="Genomic_DNA"/>
</dbReference>
<evidence type="ECO:0000256" key="1">
    <source>
        <dbReference type="ARBA" id="ARBA00004613"/>
    </source>
</evidence>
<evidence type="ECO:0000256" key="5">
    <source>
        <dbReference type="ARBA" id="ARBA00023157"/>
    </source>
</evidence>
<sequence length="163" mass="18299">MKISPYPTKFIYINDIAATSPHVSIRRSIHLHPIPPLFSFQAIPHSTSSILPHKPKLTTDSASMDHFLRHHRRRLVLFLFLAGVLSVGTMAKERRPLARAVVRPSSRNRLLLVGSSPPACLGRCRGCAPCRAVLVVIHPGSVPPENYYPQAWRCECHNKLFQP</sequence>
<evidence type="ECO:0000256" key="6">
    <source>
        <dbReference type="RuleBase" id="RU367102"/>
    </source>
</evidence>
<dbReference type="InterPro" id="IPR039455">
    <property type="entry name" value="EPFL"/>
</dbReference>
<evidence type="ECO:0000313" key="8">
    <source>
        <dbReference type="EMBL" id="KAG6526059.1"/>
    </source>
</evidence>
<dbReference type="GO" id="GO:0005576">
    <property type="term" value="C:extracellular region"/>
    <property type="evidence" value="ECO:0007669"/>
    <property type="project" value="UniProtKB-SubCell"/>
</dbReference>
<feature type="transmembrane region" description="Helical" evidence="7">
    <location>
        <begin position="75"/>
        <end position="91"/>
    </location>
</feature>
<keyword evidence="4" id="KW-0732">Signal</keyword>
<keyword evidence="7" id="KW-1133">Transmembrane helix</keyword>
<proteinExistence type="inferred from homology"/>
<gene>
    <name evidence="8" type="ORF">ZIOFF_016034</name>
</gene>
<evidence type="ECO:0000256" key="2">
    <source>
        <dbReference type="ARBA" id="ARBA00008127"/>
    </source>
</evidence>
<protein>
    <recommendedName>
        <fullName evidence="6">Epidermal patterning factor-like protein</fullName>
    </recommendedName>
</protein>